<dbReference type="Proteomes" id="UP000186601">
    <property type="component" value="Unassembled WGS sequence"/>
</dbReference>
<dbReference type="PANTHER" id="PTHR43539:SF68">
    <property type="entry name" value="FLAVIN-BINDING MONOOXYGENASE-LIKE PROTEIN (AFU_ORTHOLOGUE AFUA_4G09220)"/>
    <property type="match status" value="1"/>
</dbReference>
<dbReference type="AlphaFoldDB" id="A0A2R6S752"/>
<dbReference type="PRINTS" id="PR00411">
    <property type="entry name" value="PNDRDTASEI"/>
</dbReference>
<keyword evidence="1" id="KW-0285">Flavoprotein</keyword>
<evidence type="ECO:0000313" key="4">
    <source>
        <dbReference type="EMBL" id="PSS38128.1"/>
    </source>
</evidence>
<dbReference type="Gene3D" id="3.50.50.60">
    <property type="entry name" value="FAD/NAD(P)-binding domain"/>
    <property type="match status" value="1"/>
</dbReference>
<dbReference type="InterPro" id="IPR020946">
    <property type="entry name" value="Flavin_mOase-like"/>
</dbReference>
<dbReference type="InterPro" id="IPR036188">
    <property type="entry name" value="FAD/NAD-bd_sf"/>
</dbReference>
<dbReference type="OrthoDB" id="74360at2759"/>
<keyword evidence="3" id="KW-0560">Oxidoreductase</keyword>
<reference evidence="4 5" key="1">
    <citation type="submission" date="2018-02" db="EMBL/GenBank/DDBJ databases">
        <title>Genome sequence of the basidiomycete white-rot fungus Phlebia centrifuga.</title>
        <authorList>
            <person name="Granchi Z."/>
            <person name="Peng M."/>
            <person name="de Vries R.P."/>
            <person name="Hilden K."/>
            <person name="Makela M.R."/>
            <person name="Grigoriev I."/>
            <person name="Riley R."/>
        </authorList>
    </citation>
    <scope>NUCLEOTIDE SEQUENCE [LARGE SCALE GENOMIC DNA]</scope>
    <source>
        <strain evidence="4 5">FBCC195</strain>
    </source>
</reference>
<evidence type="ECO:0000256" key="1">
    <source>
        <dbReference type="ARBA" id="ARBA00022630"/>
    </source>
</evidence>
<keyword evidence="5" id="KW-1185">Reference proteome</keyword>
<dbReference type="InterPro" id="IPR050982">
    <property type="entry name" value="Auxin_biosynth/cation_transpt"/>
</dbReference>
<dbReference type="STRING" id="98765.A0A2R6S752"/>
<evidence type="ECO:0000313" key="5">
    <source>
        <dbReference type="Proteomes" id="UP000186601"/>
    </source>
</evidence>
<keyword evidence="2" id="KW-0274">FAD</keyword>
<dbReference type="GO" id="GO:0050661">
    <property type="term" value="F:NADP binding"/>
    <property type="evidence" value="ECO:0007669"/>
    <property type="project" value="InterPro"/>
</dbReference>
<protein>
    <recommendedName>
        <fullName evidence="6">Flavin-containing monooxygenase</fullName>
    </recommendedName>
</protein>
<dbReference type="GO" id="GO:0050660">
    <property type="term" value="F:flavin adenine dinucleotide binding"/>
    <property type="evidence" value="ECO:0007669"/>
    <property type="project" value="InterPro"/>
</dbReference>
<dbReference type="Pfam" id="PF00743">
    <property type="entry name" value="FMO-like"/>
    <property type="match status" value="1"/>
</dbReference>
<dbReference type="SUPFAM" id="SSF51905">
    <property type="entry name" value="FAD/NAD(P)-binding domain"/>
    <property type="match status" value="2"/>
</dbReference>
<gene>
    <name evidence="4" type="ORF">PHLCEN_2v35</name>
</gene>
<evidence type="ECO:0008006" key="6">
    <source>
        <dbReference type="Google" id="ProtNLM"/>
    </source>
</evidence>
<evidence type="ECO:0000256" key="2">
    <source>
        <dbReference type="ARBA" id="ARBA00022827"/>
    </source>
</evidence>
<dbReference type="EMBL" id="MLYV02000002">
    <property type="protein sequence ID" value="PSS38128.1"/>
    <property type="molecule type" value="Genomic_DNA"/>
</dbReference>
<name>A0A2R6S752_9APHY</name>
<comment type="caution">
    <text evidence="4">The sequence shown here is derived from an EMBL/GenBank/DDBJ whole genome shotgun (WGS) entry which is preliminary data.</text>
</comment>
<dbReference type="PANTHER" id="PTHR43539">
    <property type="entry name" value="FLAVIN-BINDING MONOOXYGENASE-LIKE PROTEIN (AFU_ORTHOLOGUE AFUA_4G09220)"/>
    <property type="match status" value="1"/>
</dbReference>
<dbReference type="GO" id="GO:0004499">
    <property type="term" value="F:N,N-dimethylaniline monooxygenase activity"/>
    <property type="evidence" value="ECO:0007669"/>
    <property type="project" value="InterPro"/>
</dbReference>
<sequence>MSVPDEQTNIAFKWLSEYSSALLSGDPQAVASTFVPGGWLRDVLTFTWDNRSLEGREKISSYLTDRLQRTQISHITLSKDPYFHPSYLPTGTGLDGDLEAGFVFETPVAYGKGYMRLVPDKDGEWKALIVSMVLADFKGHEEMPGRENFEDVAQNRSWGEMETDRRARIESNPHAVIIGGGQTGLHVAARFKQMGIPALIIERRQRIGDNWRCRYDSLALHTIREQHQLLYQPHPSTWPIFTPRDKVADMLESYAVNQDLVVWTSSSIVGRPTYSQETKVWTLIVNHAGKQVEMHPVHVVLATGTPGDPYTPTLENRDCFTGIAIHATQYMNPKIFLGKDVIVVGAGNSSIDICQDLATNGAKSVTMVQRSSTCVVSREHVAQGLSSIWQQGVPVEVGDFKFASTPFGFSKKMMINRVQESWAEETELHDKLRMGGLKINMGPEGQGQFLLVFERGGGMDKGGADLIASGDIKVKQGVAPKSFGEKSLIFEDESELPADAVIFATGYINIRETNKKLFGADIIDQTSHVWGLDDEGELRGSYRPSGHPGLWYATGDFYNSRFQSKQLVRDDT</sequence>
<organism evidence="4 5">
    <name type="scientific">Hermanssonia centrifuga</name>
    <dbReference type="NCBI Taxonomy" id="98765"/>
    <lineage>
        <taxon>Eukaryota</taxon>
        <taxon>Fungi</taxon>
        <taxon>Dikarya</taxon>
        <taxon>Basidiomycota</taxon>
        <taxon>Agaricomycotina</taxon>
        <taxon>Agaricomycetes</taxon>
        <taxon>Polyporales</taxon>
        <taxon>Meruliaceae</taxon>
        <taxon>Hermanssonia</taxon>
    </lineage>
</organism>
<evidence type="ECO:0000256" key="3">
    <source>
        <dbReference type="ARBA" id="ARBA00023002"/>
    </source>
</evidence>
<proteinExistence type="predicted"/>
<accession>A0A2R6S752</accession>